<name>A0ABS3RH97_9ACTN</name>
<proteinExistence type="predicted"/>
<dbReference type="EMBL" id="JAGEOK010000057">
    <property type="protein sequence ID" value="MBO2444983.1"/>
    <property type="molecule type" value="Genomic_DNA"/>
</dbReference>
<comment type="caution">
    <text evidence="1">The sequence shown here is derived from an EMBL/GenBank/DDBJ whole genome shotgun (WGS) entry which is preliminary data.</text>
</comment>
<sequence length="54" mass="5893">MDALPDRTADTLANWLHPHPGVEVHPAGPPPDDQVPLVADKQHTQIIVRTPEPT</sequence>
<protein>
    <submittedName>
        <fullName evidence="1">Uncharacterized protein</fullName>
    </submittedName>
</protein>
<dbReference type="RefSeq" id="WP_208273928.1">
    <property type="nucleotide sequence ID" value="NZ_BAAAGM010000131.1"/>
</dbReference>
<reference evidence="1 2" key="1">
    <citation type="submission" date="2021-03" db="EMBL/GenBank/DDBJ databases">
        <authorList>
            <person name="Kanchanasin P."/>
            <person name="Saeng-In P."/>
            <person name="Phongsopitanun W."/>
            <person name="Yuki M."/>
            <person name="Kudo T."/>
            <person name="Ohkuma M."/>
            <person name="Tanasupawat S."/>
        </authorList>
    </citation>
    <scope>NUCLEOTIDE SEQUENCE [LARGE SCALE GENOMIC DNA]</scope>
    <source>
        <strain evidence="1 2">L46</strain>
    </source>
</reference>
<accession>A0ABS3RH97</accession>
<gene>
    <name evidence="1" type="ORF">J4557_46525</name>
</gene>
<evidence type="ECO:0000313" key="1">
    <source>
        <dbReference type="EMBL" id="MBO2444983.1"/>
    </source>
</evidence>
<organism evidence="1 2">
    <name type="scientific">Actinomadura nitritigenes</name>
    <dbReference type="NCBI Taxonomy" id="134602"/>
    <lineage>
        <taxon>Bacteria</taxon>
        <taxon>Bacillati</taxon>
        <taxon>Actinomycetota</taxon>
        <taxon>Actinomycetes</taxon>
        <taxon>Streptosporangiales</taxon>
        <taxon>Thermomonosporaceae</taxon>
        <taxon>Actinomadura</taxon>
    </lineage>
</organism>
<keyword evidence="2" id="KW-1185">Reference proteome</keyword>
<dbReference type="Proteomes" id="UP000666915">
    <property type="component" value="Unassembled WGS sequence"/>
</dbReference>
<evidence type="ECO:0000313" key="2">
    <source>
        <dbReference type="Proteomes" id="UP000666915"/>
    </source>
</evidence>